<comment type="similarity">
    <text evidence="2 6 7">Belongs to the bacterial ribosomal protein bL19 family.</text>
</comment>
<dbReference type="PANTHER" id="PTHR15680">
    <property type="entry name" value="RIBOSOMAL PROTEIN L19"/>
    <property type="match status" value="1"/>
</dbReference>
<gene>
    <name evidence="6" type="primary">rplS</name>
    <name evidence="9" type="ORF">HSCHL_1864</name>
</gene>
<proteinExistence type="inferred from homology"/>
<keyword evidence="4 6" id="KW-0687">Ribonucleoprotein</keyword>
<feature type="compositionally biased region" description="Basic residues" evidence="8">
    <location>
        <begin position="112"/>
        <end position="121"/>
    </location>
</feature>
<organism evidence="9 10">
    <name type="scientific">Hydrogenibacillus schlegelii</name>
    <name type="common">Bacillus schlegelii</name>
    <dbReference type="NCBI Taxonomy" id="1484"/>
    <lineage>
        <taxon>Bacteria</taxon>
        <taxon>Bacillati</taxon>
        <taxon>Bacillota</taxon>
        <taxon>Bacilli</taxon>
        <taxon>Bacillales</taxon>
        <taxon>Bacillales Family X. Incertae Sedis</taxon>
        <taxon>Hydrogenibacillus</taxon>
    </lineage>
</organism>
<keyword evidence="3 6" id="KW-0689">Ribosomal protein</keyword>
<evidence type="ECO:0000256" key="1">
    <source>
        <dbReference type="ARBA" id="ARBA00002349"/>
    </source>
</evidence>
<dbReference type="InterPro" id="IPR038657">
    <property type="entry name" value="Ribosomal_bL19_sf"/>
</dbReference>
<dbReference type="InterPro" id="IPR001857">
    <property type="entry name" value="Ribosomal_bL19"/>
</dbReference>
<dbReference type="Pfam" id="PF01245">
    <property type="entry name" value="Ribosomal_L19"/>
    <property type="match status" value="1"/>
</dbReference>
<dbReference type="AlphaFoldDB" id="A0A2T5GFF9"/>
<evidence type="ECO:0000256" key="6">
    <source>
        <dbReference type="HAMAP-Rule" id="MF_00402"/>
    </source>
</evidence>
<name>A0A2T5GFF9_HYDSH</name>
<dbReference type="EMBL" id="PEBV01000001">
    <property type="protein sequence ID" value="PTQ54921.1"/>
    <property type="molecule type" value="Genomic_DNA"/>
</dbReference>
<dbReference type="NCBIfam" id="TIGR01024">
    <property type="entry name" value="rplS_bact"/>
    <property type="match status" value="1"/>
</dbReference>
<reference evidence="9 10" key="1">
    <citation type="submission" date="2017-08" db="EMBL/GenBank/DDBJ databases">
        <title>Burning lignite coal seam in the remote Altai Mountains harbors a hydrogen-driven thermophilic microbial community.</title>
        <authorList>
            <person name="Kadnikov V.V."/>
            <person name="Mardanov A.V."/>
            <person name="Ivasenko D."/>
            <person name="Beletsky A.V."/>
            <person name="Karnachuk O.V."/>
            <person name="Ravin N.V."/>
        </authorList>
    </citation>
    <scope>NUCLEOTIDE SEQUENCE [LARGE SCALE GENOMIC DNA]</scope>
    <source>
        <strain evidence="9">AL33</strain>
    </source>
</reference>
<feature type="compositionally biased region" description="Low complexity" evidence="8">
    <location>
        <begin position="125"/>
        <end position="139"/>
    </location>
</feature>
<evidence type="ECO:0000256" key="4">
    <source>
        <dbReference type="ARBA" id="ARBA00023274"/>
    </source>
</evidence>
<accession>A0A2T5GFF9</accession>
<comment type="function">
    <text evidence="1 6 7">This protein is located at the 30S-50S ribosomal subunit interface and may play a role in the structure and function of the aminoacyl-tRNA binding site.</text>
</comment>
<dbReference type="FunFam" id="2.30.30.790:FF:000001">
    <property type="entry name" value="50S ribosomal protein L19"/>
    <property type="match status" value="1"/>
</dbReference>
<dbReference type="SUPFAM" id="SSF50104">
    <property type="entry name" value="Translation proteins SH3-like domain"/>
    <property type="match status" value="1"/>
</dbReference>
<sequence length="145" mass="16046">MSCEVNAMHPIIREITADQLRNDLPDFRPGDTVRVHVKVVEGGRERVQVFEGVVLKRQGGGISETFTVRKVSYGVGVERTFPLHSPRIDKIEVVRTGKVRRAKLHYLRERHGKAAKIKERKPKAEAMAGAPAAAVAEEASGSQPE</sequence>
<comment type="caution">
    <text evidence="9">The sequence shown here is derived from an EMBL/GenBank/DDBJ whole genome shotgun (WGS) entry which is preliminary data.</text>
</comment>
<evidence type="ECO:0000256" key="2">
    <source>
        <dbReference type="ARBA" id="ARBA00005781"/>
    </source>
</evidence>
<evidence type="ECO:0000256" key="7">
    <source>
        <dbReference type="RuleBase" id="RU000559"/>
    </source>
</evidence>
<dbReference type="Gene3D" id="2.30.30.790">
    <property type="match status" value="1"/>
</dbReference>
<dbReference type="PANTHER" id="PTHR15680:SF9">
    <property type="entry name" value="LARGE RIBOSOMAL SUBUNIT PROTEIN BL19M"/>
    <property type="match status" value="1"/>
</dbReference>
<feature type="region of interest" description="Disordered" evidence="8">
    <location>
        <begin position="112"/>
        <end position="145"/>
    </location>
</feature>
<dbReference type="PRINTS" id="PR00061">
    <property type="entry name" value="RIBOSOMALL19"/>
</dbReference>
<dbReference type="PIRSF" id="PIRSF002191">
    <property type="entry name" value="Ribosomal_L19"/>
    <property type="match status" value="1"/>
</dbReference>
<evidence type="ECO:0000313" key="9">
    <source>
        <dbReference type="EMBL" id="PTQ54921.1"/>
    </source>
</evidence>
<dbReference type="InterPro" id="IPR008991">
    <property type="entry name" value="Translation_prot_SH3-like_sf"/>
</dbReference>
<evidence type="ECO:0000313" key="10">
    <source>
        <dbReference type="Proteomes" id="UP000244180"/>
    </source>
</evidence>
<evidence type="ECO:0000256" key="5">
    <source>
        <dbReference type="ARBA" id="ARBA00035171"/>
    </source>
</evidence>
<dbReference type="GO" id="GO:0003735">
    <property type="term" value="F:structural constituent of ribosome"/>
    <property type="evidence" value="ECO:0007669"/>
    <property type="project" value="InterPro"/>
</dbReference>
<protein>
    <recommendedName>
        <fullName evidence="5 6">Large ribosomal subunit protein bL19</fullName>
    </recommendedName>
</protein>
<dbReference type="GO" id="GO:0006412">
    <property type="term" value="P:translation"/>
    <property type="evidence" value="ECO:0007669"/>
    <property type="project" value="UniProtKB-UniRule"/>
</dbReference>
<dbReference type="HAMAP" id="MF_00402">
    <property type="entry name" value="Ribosomal_bL19"/>
    <property type="match status" value="1"/>
</dbReference>
<dbReference type="GO" id="GO:0022625">
    <property type="term" value="C:cytosolic large ribosomal subunit"/>
    <property type="evidence" value="ECO:0007669"/>
    <property type="project" value="TreeGrafter"/>
</dbReference>
<evidence type="ECO:0000256" key="3">
    <source>
        <dbReference type="ARBA" id="ARBA00022980"/>
    </source>
</evidence>
<dbReference type="Proteomes" id="UP000244180">
    <property type="component" value="Unassembled WGS sequence"/>
</dbReference>
<evidence type="ECO:0000256" key="8">
    <source>
        <dbReference type="SAM" id="MobiDB-lite"/>
    </source>
</evidence>